<dbReference type="WBParaSite" id="jg6613">
    <property type="protein sequence ID" value="jg6613"/>
    <property type="gene ID" value="jg6613"/>
</dbReference>
<name>A0A915EH33_9BILA</name>
<dbReference type="AlphaFoldDB" id="A0A915EH33"/>
<proteinExistence type="predicted"/>
<sequence>MKCRKWLVSNNIQLEEETKFLMLHAIDLWTYSWDLQLFPDCLRQFYEEQKEQHRRQEILKERIEMAVTSSKRKISAPVERLRRQNTLIREYPTLNDYGDENQFNRQQKLSNVSFMSDVSRVSELEEVPEVIEPKQKVINDVGGHFAFEKEESAV</sequence>
<protein>
    <submittedName>
        <fullName evidence="2">Uncharacterized protein</fullName>
    </submittedName>
</protein>
<reference evidence="2" key="1">
    <citation type="submission" date="2022-11" db="UniProtKB">
        <authorList>
            <consortium name="WormBaseParasite"/>
        </authorList>
    </citation>
    <scope>IDENTIFICATION</scope>
</reference>
<evidence type="ECO:0000313" key="2">
    <source>
        <dbReference type="WBParaSite" id="jg6613"/>
    </source>
</evidence>
<dbReference type="Proteomes" id="UP000887574">
    <property type="component" value="Unplaced"/>
</dbReference>
<keyword evidence="1" id="KW-1185">Reference proteome</keyword>
<evidence type="ECO:0000313" key="1">
    <source>
        <dbReference type="Proteomes" id="UP000887574"/>
    </source>
</evidence>
<organism evidence="1 2">
    <name type="scientific">Ditylenchus dipsaci</name>
    <dbReference type="NCBI Taxonomy" id="166011"/>
    <lineage>
        <taxon>Eukaryota</taxon>
        <taxon>Metazoa</taxon>
        <taxon>Ecdysozoa</taxon>
        <taxon>Nematoda</taxon>
        <taxon>Chromadorea</taxon>
        <taxon>Rhabditida</taxon>
        <taxon>Tylenchina</taxon>
        <taxon>Tylenchomorpha</taxon>
        <taxon>Sphaerularioidea</taxon>
        <taxon>Anguinidae</taxon>
        <taxon>Anguininae</taxon>
        <taxon>Ditylenchus</taxon>
    </lineage>
</organism>
<accession>A0A915EH33</accession>